<accession>A0A840VES4</accession>
<dbReference type="EMBL" id="JACHFD010000065">
    <property type="protein sequence ID" value="MBB5354004.1"/>
    <property type="molecule type" value="Genomic_DNA"/>
</dbReference>
<evidence type="ECO:0000313" key="2">
    <source>
        <dbReference type="Proteomes" id="UP000557717"/>
    </source>
</evidence>
<proteinExistence type="predicted"/>
<organism evidence="1 2">
    <name type="scientific">Haloferula luteola</name>
    <dbReference type="NCBI Taxonomy" id="595692"/>
    <lineage>
        <taxon>Bacteria</taxon>
        <taxon>Pseudomonadati</taxon>
        <taxon>Verrucomicrobiota</taxon>
        <taxon>Verrucomicrobiia</taxon>
        <taxon>Verrucomicrobiales</taxon>
        <taxon>Verrucomicrobiaceae</taxon>
        <taxon>Haloferula</taxon>
    </lineage>
</organism>
<protein>
    <submittedName>
        <fullName evidence="1">Uncharacterized protein</fullName>
    </submittedName>
</protein>
<reference evidence="1 2" key="1">
    <citation type="submission" date="2020-08" db="EMBL/GenBank/DDBJ databases">
        <title>Genomic Encyclopedia of Type Strains, Phase IV (KMG-IV): sequencing the most valuable type-strain genomes for metagenomic binning, comparative biology and taxonomic classification.</title>
        <authorList>
            <person name="Goeker M."/>
        </authorList>
    </citation>
    <scope>NUCLEOTIDE SEQUENCE [LARGE SCALE GENOMIC DNA]</scope>
    <source>
        <strain evidence="1 2">YC6886</strain>
    </source>
</reference>
<sequence>MRFPRLGIVTILAWSLIGSCVTTQPKPTSSDYNRGQSAARESIARDHLVFLDPFGIVRADTEEHRAFLRERFGIGYKLDRGVTADFADGFNSTMDAEARDRFGDRYAAAFVEQKYPELGPVRVKPIAEQGGDGDA</sequence>
<dbReference type="AlphaFoldDB" id="A0A840VES4"/>
<name>A0A840VES4_9BACT</name>
<dbReference type="Proteomes" id="UP000557717">
    <property type="component" value="Unassembled WGS sequence"/>
</dbReference>
<comment type="caution">
    <text evidence="1">The sequence shown here is derived from an EMBL/GenBank/DDBJ whole genome shotgun (WGS) entry which is preliminary data.</text>
</comment>
<gene>
    <name evidence="1" type="ORF">HNR46_004276</name>
</gene>
<dbReference type="PROSITE" id="PS51257">
    <property type="entry name" value="PROKAR_LIPOPROTEIN"/>
    <property type="match status" value="1"/>
</dbReference>
<keyword evidence="2" id="KW-1185">Reference proteome</keyword>
<dbReference type="RefSeq" id="WP_184022550.1">
    <property type="nucleotide sequence ID" value="NZ_JACHFD010000065.1"/>
</dbReference>
<evidence type="ECO:0000313" key="1">
    <source>
        <dbReference type="EMBL" id="MBB5354004.1"/>
    </source>
</evidence>